<evidence type="ECO:0000313" key="2">
    <source>
        <dbReference type="EMBL" id="MBI4594919.1"/>
    </source>
</evidence>
<comment type="caution">
    <text evidence="2">The sequence shown here is derived from an EMBL/GenBank/DDBJ whole genome shotgun (WGS) entry which is preliminary data.</text>
</comment>
<evidence type="ECO:0000259" key="1">
    <source>
        <dbReference type="Pfam" id="PF01208"/>
    </source>
</evidence>
<dbReference type="PANTHER" id="PTHR47099">
    <property type="entry name" value="METHYLCOBAMIDE:COM METHYLTRANSFERASE MTBA"/>
    <property type="match status" value="1"/>
</dbReference>
<name>A0A933GLD9_UNCTE</name>
<feature type="domain" description="Uroporphyrinogen decarboxylase (URO-D)" evidence="1">
    <location>
        <begin position="8"/>
        <end position="336"/>
    </location>
</feature>
<dbReference type="EMBL" id="JACQWF010000041">
    <property type="protein sequence ID" value="MBI4594919.1"/>
    <property type="molecule type" value="Genomic_DNA"/>
</dbReference>
<proteinExistence type="predicted"/>
<dbReference type="GO" id="GO:0006779">
    <property type="term" value="P:porphyrin-containing compound biosynthetic process"/>
    <property type="evidence" value="ECO:0007669"/>
    <property type="project" value="InterPro"/>
</dbReference>
<dbReference type="InterPro" id="IPR052024">
    <property type="entry name" value="Methanogen_methyltrans"/>
</dbReference>
<sequence>MNQYNGIDHVRAAFKRTFTDRVPFYAISGTYNARQYGYSIKDFLISPEVFAKCQLQFFETYNPDILVMMADLLMEAEAAGNLLEFSDVTICQVKKYALEDKTKLSSLRVPEPQSTARLPYYIEACRIAAGEVKTSAVSSIICGPWAIAVSLRGAQRILYDTLDDPEFVQDLMVFTTEIVKKFSLALKSVGVSVSLSEAPASCSLISPEIYQKFIKPYHAQLVDYYKQNKIGSSLHVCGYIDPIMEDVLDCSFGSISIDAPTSLKRMVELNQKRAVIIGNIATDLFARGTFQQIEEAIKQCIDIAADGSAYVLATGCEIPTNSDPAKVRHFVEAAERLGKYNR</sequence>
<gene>
    <name evidence="2" type="ORF">HY730_00900</name>
</gene>
<dbReference type="InterPro" id="IPR038071">
    <property type="entry name" value="UROD/MetE-like_sf"/>
</dbReference>
<dbReference type="InterPro" id="IPR000257">
    <property type="entry name" value="Uroporphyrinogen_deCOase"/>
</dbReference>
<dbReference type="GO" id="GO:0004853">
    <property type="term" value="F:uroporphyrinogen decarboxylase activity"/>
    <property type="evidence" value="ECO:0007669"/>
    <property type="project" value="InterPro"/>
</dbReference>
<dbReference type="Pfam" id="PF01208">
    <property type="entry name" value="URO-D"/>
    <property type="match status" value="1"/>
</dbReference>
<dbReference type="SUPFAM" id="SSF51726">
    <property type="entry name" value="UROD/MetE-like"/>
    <property type="match status" value="1"/>
</dbReference>
<dbReference type="CDD" id="cd03465">
    <property type="entry name" value="URO-D_like"/>
    <property type="match status" value="1"/>
</dbReference>
<evidence type="ECO:0000313" key="3">
    <source>
        <dbReference type="Proteomes" id="UP000772181"/>
    </source>
</evidence>
<organism evidence="2 3">
    <name type="scientific">Tectimicrobiota bacterium</name>
    <dbReference type="NCBI Taxonomy" id="2528274"/>
    <lineage>
        <taxon>Bacteria</taxon>
        <taxon>Pseudomonadati</taxon>
        <taxon>Nitrospinota/Tectimicrobiota group</taxon>
        <taxon>Candidatus Tectimicrobiota</taxon>
    </lineage>
</organism>
<dbReference type="Gene3D" id="3.20.20.210">
    <property type="match status" value="1"/>
</dbReference>
<dbReference type="PANTHER" id="PTHR47099:SF1">
    <property type="entry name" value="METHYLCOBAMIDE:COM METHYLTRANSFERASE MTBA"/>
    <property type="match status" value="1"/>
</dbReference>
<dbReference type="AlphaFoldDB" id="A0A933GLD9"/>
<reference evidence="2" key="1">
    <citation type="submission" date="2020-07" db="EMBL/GenBank/DDBJ databases">
        <title>Huge and variable diversity of episymbiotic CPR bacteria and DPANN archaea in groundwater ecosystems.</title>
        <authorList>
            <person name="He C.Y."/>
            <person name="Keren R."/>
            <person name="Whittaker M."/>
            <person name="Farag I.F."/>
            <person name="Doudna J."/>
            <person name="Cate J.H.D."/>
            <person name="Banfield J.F."/>
        </authorList>
    </citation>
    <scope>NUCLEOTIDE SEQUENCE</scope>
    <source>
        <strain evidence="2">NC_groundwater_1482_Ag_S-0.65um_47_24</strain>
    </source>
</reference>
<accession>A0A933GLD9</accession>
<protein>
    <submittedName>
        <fullName evidence="2">Uroporphyrinogen decarboxylase family protein</fullName>
    </submittedName>
</protein>
<dbReference type="Proteomes" id="UP000772181">
    <property type="component" value="Unassembled WGS sequence"/>
</dbReference>